<dbReference type="AlphaFoldDB" id="W6R4J0"/>
<evidence type="ECO:0000313" key="4">
    <source>
        <dbReference type="Proteomes" id="UP000019443"/>
    </source>
</evidence>
<evidence type="ECO:0000259" key="2">
    <source>
        <dbReference type="SMART" id="SM00829"/>
    </source>
</evidence>
<dbReference type="Pfam" id="PF00107">
    <property type="entry name" value="ADH_zinc_N"/>
    <property type="match status" value="1"/>
</dbReference>
<dbReference type="InterPro" id="IPR036291">
    <property type="entry name" value="NAD(P)-bd_dom_sf"/>
</dbReference>
<dbReference type="EMBL" id="HG916852">
    <property type="protein sequence ID" value="CDM56247.1"/>
    <property type="molecule type" value="Genomic_DNA"/>
</dbReference>
<dbReference type="InterPro" id="IPR013154">
    <property type="entry name" value="ADH-like_N"/>
</dbReference>
<dbReference type="PANTHER" id="PTHR43401">
    <property type="entry name" value="L-THREONINE 3-DEHYDROGENASE"/>
    <property type="match status" value="1"/>
</dbReference>
<protein>
    <submittedName>
        <fullName evidence="3">Alcohol dehydrogenase GroES domain protein</fullName>
        <ecNumber evidence="3">1.1.1.-</ecNumber>
    </submittedName>
</protein>
<sequence length="339" mass="35770">MKAVLCQEPGVLELVERLSPGTPSAGWVRLAVSHVGICGTDYHIFEGKHPFLEYPRVMGHEISATVLEAGDGVAMAVGTPVIVNPYLSCGNCVACRQGKPNCCIDIKVLGVHTDGAFCDEITVPAGNLYAAKGVSLEAAATTEFLAIGAHAVRRSMAPTGSRSLVIGAGPIGLGAVIFSRIAGHDVTLLDTSRERLQMAADRFGFSSGIVADENTSEAVKAKTGGDGFDVVFDATGYGPSMEKAFGFVAHGGALVLVSVVKDDIRFSDPEFHKREMMVVGSRNATRVDFEHVADSMAKGLVPVEQLITHRTTLADAPRDLARWAHEKSGLIKAVIKVSA</sequence>
<name>W6R4J0_9HYPH</name>
<dbReference type="PATRIC" id="fig|348824.6.peg.601"/>
<dbReference type="SMART" id="SM00829">
    <property type="entry name" value="PKS_ER"/>
    <property type="match status" value="1"/>
</dbReference>
<dbReference type="RefSeq" id="WP_024316705.1">
    <property type="nucleotide sequence ID" value="NZ_ATTO01000038.1"/>
</dbReference>
<accession>W6R4J0</accession>
<dbReference type="SUPFAM" id="SSF50129">
    <property type="entry name" value="GroES-like"/>
    <property type="match status" value="1"/>
</dbReference>
<dbReference type="Gene3D" id="3.40.50.720">
    <property type="entry name" value="NAD(P)-binding Rossmann-like Domain"/>
    <property type="match status" value="1"/>
</dbReference>
<dbReference type="InterPro" id="IPR020843">
    <property type="entry name" value="ER"/>
</dbReference>
<dbReference type="InterPro" id="IPR011032">
    <property type="entry name" value="GroES-like_sf"/>
</dbReference>
<organism evidence="3 4">
    <name type="scientific">Rhizobium favelukesii</name>
    <dbReference type="NCBI Taxonomy" id="348824"/>
    <lineage>
        <taxon>Bacteria</taxon>
        <taxon>Pseudomonadati</taxon>
        <taxon>Pseudomonadota</taxon>
        <taxon>Alphaproteobacteria</taxon>
        <taxon>Hyphomicrobiales</taxon>
        <taxon>Rhizobiaceae</taxon>
        <taxon>Rhizobium/Agrobacterium group</taxon>
        <taxon>Rhizobium</taxon>
    </lineage>
</organism>
<keyword evidence="4" id="KW-1185">Reference proteome</keyword>
<dbReference type="CDD" id="cd08261">
    <property type="entry name" value="Zn_ADH7"/>
    <property type="match status" value="1"/>
</dbReference>
<reference evidence="3" key="1">
    <citation type="submission" date="2013-11" db="EMBL/GenBank/DDBJ databases">
        <title>Draft genome sequence of the broad-host-range Rhizobium sp. LPU83 strain, a member of the low-genetic diversity Oregon-like Rhizobium sp. group.</title>
        <authorList>
            <person name="Wibberg D."/>
            <person name="Puehler A."/>
            <person name="Schlueter A."/>
        </authorList>
    </citation>
    <scope>NUCLEOTIDE SEQUENCE [LARGE SCALE GENOMIC DNA]</scope>
    <source>
        <strain evidence="3">LPU83</strain>
    </source>
</reference>
<dbReference type="InterPro" id="IPR013149">
    <property type="entry name" value="ADH-like_C"/>
</dbReference>
<proteinExistence type="predicted"/>
<dbReference type="Gene3D" id="3.90.180.10">
    <property type="entry name" value="Medium-chain alcohol dehydrogenases, catalytic domain"/>
    <property type="match status" value="1"/>
</dbReference>
<dbReference type="Proteomes" id="UP000019443">
    <property type="component" value="Chromosome"/>
</dbReference>
<dbReference type="Pfam" id="PF08240">
    <property type="entry name" value="ADH_N"/>
    <property type="match status" value="1"/>
</dbReference>
<feature type="domain" description="Enoyl reductase (ER)" evidence="2">
    <location>
        <begin position="10"/>
        <end position="330"/>
    </location>
</feature>
<dbReference type="EC" id="1.1.1.-" evidence="3"/>
<dbReference type="HOGENOM" id="CLU_026673_11_0_5"/>
<keyword evidence="1 3" id="KW-0560">Oxidoreductase</keyword>
<dbReference type="SUPFAM" id="SSF51735">
    <property type="entry name" value="NAD(P)-binding Rossmann-fold domains"/>
    <property type="match status" value="1"/>
</dbReference>
<dbReference type="GO" id="GO:0016491">
    <property type="term" value="F:oxidoreductase activity"/>
    <property type="evidence" value="ECO:0007669"/>
    <property type="project" value="UniProtKB-KW"/>
</dbReference>
<dbReference type="PANTHER" id="PTHR43401:SF3">
    <property type="entry name" value="L-GALACTONATE-5-DEHYDROGENASE"/>
    <property type="match status" value="1"/>
</dbReference>
<gene>
    <name evidence="3" type="ORF">LPU83_0565</name>
</gene>
<dbReference type="eggNOG" id="COG1063">
    <property type="taxonomic scope" value="Bacteria"/>
</dbReference>
<dbReference type="KEGG" id="rhl:LPU83_0565"/>
<evidence type="ECO:0000256" key="1">
    <source>
        <dbReference type="ARBA" id="ARBA00023002"/>
    </source>
</evidence>
<evidence type="ECO:0000313" key="3">
    <source>
        <dbReference type="EMBL" id="CDM56247.1"/>
    </source>
</evidence>
<dbReference type="InterPro" id="IPR050129">
    <property type="entry name" value="Zn_alcohol_dh"/>
</dbReference>